<dbReference type="Gene3D" id="3.90.180.10">
    <property type="entry name" value="Medium-chain alcohol dehydrogenases, catalytic domain"/>
    <property type="match status" value="1"/>
</dbReference>
<dbReference type="SUPFAM" id="SSF50129">
    <property type="entry name" value="GroES-like"/>
    <property type="match status" value="1"/>
</dbReference>
<dbReference type="SUPFAM" id="SSF51735">
    <property type="entry name" value="NAD(P)-binding Rossmann-fold domains"/>
    <property type="match status" value="1"/>
</dbReference>
<dbReference type="Pfam" id="PF08240">
    <property type="entry name" value="ADH_N"/>
    <property type="match status" value="1"/>
</dbReference>
<dbReference type="NCBIfam" id="TIGR02823">
    <property type="entry name" value="oxido_YhdH"/>
    <property type="match status" value="1"/>
</dbReference>
<gene>
    <name evidence="2" type="ORF">dnl_52700</name>
</gene>
<keyword evidence="3" id="KW-1185">Reference proteome</keyword>
<organism evidence="2 3">
    <name type="scientific">Desulfonema limicola</name>
    <dbReference type="NCBI Taxonomy" id="45656"/>
    <lineage>
        <taxon>Bacteria</taxon>
        <taxon>Pseudomonadati</taxon>
        <taxon>Thermodesulfobacteriota</taxon>
        <taxon>Desulfobacteria</taxon>
        <taxon>Desulfobacterales</taxon>
        <taxon>Desulfococcaceae</taxon>
        <taxon>Desulfonema</taxon>
    </lineage>
</organism>
<dbReference type="InterPro" id="IPR036291">
    <property type="entry name" value="NAD(P)-bd_dom_sf"/>
</dbReference>
<dbReference type="AlphaFoldDB" id="A0A975BCW7"/>
<dbReference type="KEGG" id="dli:dnl_52700"/>
<dbReference type="InterPro" id="IPR020843">
    <property type="entry name" value="ER"/>
</dbReference>
<dbReference type="InterPro" id="IPR014188">
    <property type="entry name" value="Acrylyl-CoA_reductase_AcuI"/>
</dbReference>
<dbReference type="EMBL" id="CP061799">
    <property type="protein sequence ID" value="QTA82884.1"/>
    <property type="molecule type" value="Genomic_DNA"/>
</dbReference>
<dbReference type="RefSeq" id="WP_207688759.1">
    <property type="nucleotide sequence ID" value="NZ_CP061799.1"/>
</dbReference>
<dbReference type="Pfam" id="PF00107">
    <property type="entry name" value="ADH_zinc_N"/>
    <property type="match status" value="1"/>
</dbReference>
<dbReference type="SMART" id="SM00829">
    <property type="entry name" value="PKS_ER"/>
    <property type="match status" value="1"/>
</dbReference>
<dbReference type="InterPro" id="IPR013154">
    <property type="entry name" value="ADH-like_N"/>
</dbReference>
<evidence type="ECO:0000313" key="2">
    <source>
        <dbReference type="EMBL" id="QTA82884.1"/>
    </source>
</evidence>
<reference evidence="2" key="1">
    <citation type="journal article" date="2021" name="Microb. Physiol.">
        <title>Proteogenomic Insights into the Physiology of Marine, Sulfate-Reducing, Filamentous Desulfonema limicola and Desulfonema magnum.</title>
        <authorList>
            <person name="Schnaars V."/>
            <person name="Wohlbrand L."/>
            <person name="Scheve S."/>
            <person name="Hinrichs C."/>
            <person name="Reinhardt R."/>
            <person name="Rabus R."/>
        </authorList>
    </citation>
    <scope>NUCLEOTIDE SEQUENCE</scope>
    <source>
        <strain evidence="2">5ac10</strain>
    </source>
</reference>
<evidence type="ECO:0000259" key="1">
    <source>
        <dbReference type="SMART" id="SM00829"/>
    </source>
</evidence>
<accession>A0A975BCW7</accession>
<feature type="domain" description="Enoyl reductase (ER)" evidence="1">
    <location>
        <begin position="20"/>
        <end position="328"/>
    </location>
</feature>
<name>A0A975BCW7_9BACT</name>
<dbReference type="InterPro" id="IPR013149">
    <property type="entry name" value="ADH-like_C"/>
</dbReference>
<dbReference type="Proteomes" id="UP000663720">
    <property type="component" value="Chromosome"/>
</dbReference>
<dbReference type="CDD" id="cd05280">
    <property type="entry name" value="MDR_yhdh_yhfp"/>
    <property type="match status" value="1"/>
</dbReference>
<dbReference type="PANTHER" id="PTHR43677">
    <property type="entry name" value="SHORT-CHAIN DEHYDROGENASE/REDUCTASE"/>
    <property type="match status" value="1"/>
</dbReference>
<proteinExistence type="predicted"/>
<evidence type="ECO:0000313" key="3">
    <source>
        <dbReference type="Proteomes" id="UP000663720"/>
    </source>
</evidence>
<sequence length="332" mass="35541">MENKKFKAMLVEETGERIFSRKITQRSLDELPQGEVLVKVLNSSLNYKDALSASGNKGVTRKFPHTPGIDAAGIVEQSVISDFKPGDKVIVTSYDLGMNTPGGFGEYIRVPGAWVVKLPDNLSIKESMVYGTAGFTAGMSVWYLSQIVKPDKGDILVTGATGGVGSLAVAILSKCGYSVTAVTGKMSEKQFLFDLGAKAVIDRNQASDTSGKPLLKARWAGVVDTVGGDILASAVKSTDQYGVVTCCGNAASPDLPLNVFPFILRGVSLIGIDSQNCPMDTRVQIWEKLAGDWKLSDMDSISKTISLDELDQNIELILKGQQKGRVVVDLAL</sequence>
<dbReference type="InterPro" id="IPR011032">
    <property type="entry name" value="GroES-like_sf"/>
</dbReference>
<dbReference type="Gene3D" id="3.40.50.720">
    <property type="entry name" value="NAD(P)-binding Rossmann-like Domain"/>
    <property type="match status" value="1"/>
</dbReference>
<dbReference type="PANTHER" id="PTHR43677:SF1">
    <property type="entry name" value="ACRYLYL-COA REDUCTASE ACUI-RELATED"/>
    <property type="match status" value="1"/>
</dbReference>
<dbReference type="GO" id="GO:0043957">
    <property type="term" value="F:acryloyl-CoA reductase (NADPH) activity"/>
    <property type="evidence" value="ECO:0007669"/>
    <property type="project" value="TreeGrafter"/>
</dbReference>
<dbReference type="InterPro" id="IPR051397">
    <property type="entry name" value="Zn-ADH-like_protein"/>
</dbReference>
<protein>
    <submittedName>
        <fullName evidence="2">Quinone oxidoreductase, YhdH/YhfP family</fullName>
    </submittedName>
</protein>